<name>A0AAU2VXS3_9ACTN</name>
<evidence type="ECO:0000313" key="2">
    <source>
        <dbReference type="EMBL" id="WTW72159.1"/>
    </source>
</evidence>
<sequence>MNALFRPRSGTATESSRPAAEDRAELAALREMVPQPGSPRLSPTRHAELEAQLMDEAGAAAVASGTAKPFKSRSAIGRPSGFGRLTPARSMSLGVAAAVVAATVAGFAVTGSSGQTAVAAPAPLKVESSRATVPLATVAKRAAALAGSHGAARRGTHRREWAMGLWDDGKHEPEQVPVTESRDRYNADGSGEAQDIEDGRVVRRTHLPAGSWEESASYVSTPPTTVDGLADYLAKENPDSRGSAYWTVDSLEALLRDWTPGPAQTAAIDGLLAEQPGLRAIGPVRDRAGRQGQAYAVDFKGTVRWTVILDEHTGRILGTELSSIRTDPKMRLEPGDVEQYDAYLD</sequence>
<organism evidence="2">
    <name type="scientific">Streptomyces sp. NBC_00008</name>
    <dbReference type="NCBI Taxonomy" id="2903610"/>
    <lineage>
        <taxon>Bacteria</taxon>
        <taxon>Bacillati</taxon>
        <taxon>Actinomycetota</taxon>
        <taxon>Actinomycetes</taxon>
        <taxon>Kitasatosporales</taxon>
        <taxon>Streptomycetaceae</taxon>
        <taxon>Streptomyces</taxon>
    </lineage>
</organism>
<dbReference type="AlphaFoldDB" id="A0AAU2VXS3"/>
<dbReference type="NCBIfam" id="NF038083">
    <property type="entry name" value="CU044_5270_fam"/>
    <property type="match status" value="1"/>
</dbReference>
<protein>
    <submittedName>
        <fullName evidence="2">CU044_5270 family protein</fullName>
    </submittedName>
</protein>
<feature type="region of interest" description="Disordered" evidence="1">
    <location>
        <begin position="169"/>
        <end position="192"/>
    </location>
</feature>
<evidence type="ECO:0000256" key="1">
    <source>
        <dbReference type="SAM" id="MobiDB-lite"/>
    </source>
</evidence>
<gene>
    <name evidence="2" type="ORF">OG398_29840</name>
</gene>
<feature type="region of interest" description="Disordered" evidence="1">
    <location>
        <begin position="1"/>
        <end position="23"/>
    </location>
</feature>
<feature type="compositionally biased region" description="Basic and acidic residues" evidence="1">
    <location>
        <begin position="169"/>
        <end position="186"/>
    </location>
</feature>
<reference evidence="2" key="1">
    <citation type="submission" date="2022-10" db="EMBL/GenBank/DDBJ databases">
        <title>The complete genomes of actinobacterial strains from the NBC collection.</title>
        <authorList>
            <person name="Joergensen T.S."/>
            <person name="Alvarez Arevalo M."/>
            <person name="Sterndorff E.B."/>
            <person name="Faurdal D."/>
            <person name="Vuksanovic O."/>
            <person name="Mourched A.-S."/>
            <person name="Charusanti P."/>
            <person name="Shaw S."/>
            <person name="Blin K."/>
            <person name="Weber T."/>
        </authorList>
    </citation>
    <scope>NUCLEOTIDE SEQUENCE</scope>
    <source>
        <strain evidence="2">NBC_00008</strain>
    </source>
</reference>
<dbReference type="EMBL" id="CP108313">
    <property type="protein sequence ID" value="WTW72159.1"/>
    <property type="molecule type" value="Genomic_DNA"/>
</dbReference>
<proteinExistence type="predicted"/>
<dbReference type="InterPro" id="IPR047789">
    <property type="entry name" value="CU044_5270-like"/>
</dbReference>
<accession>A0AAU2VXS3</accession>